<dbReference type="GO" id="GO:0008615">
    <property type="term" value="P:pyridoxine biosynthetic process"/>
    <property type="evidence" value="ECO:0007669"/>
    <property type="project" value="UniProtKB-UniRule"/>
</dbReference>
<evidence type="ECO:0000259" key="8">
    <source>
        <dbReference type="Pfam" id="PF01243"/>
    </source>
</evidence>
<dbReference type="InterPro" id="IPR019740">
    <property type="entry name" value="Pyridox_Oxase_CS"/>
</dbReference>
<dbReference type="PANTHER" id="PTHR10851:SF0">
    <property type="entry name" value="PYRIDOXINE-5'-PHOSPHATE OXIDASE"/>
    <property type="match status" value="1"/>
</dbReference>
<dbReference type="EC" id="1.4.3.5" evidence="6"/>
<dbReference type="AlphaFoldDB" id="A0A1W2EDF0"/>
<dbReference type="STRING" id="937218.SAMN06297251_12417"/>
<feature type="binding site" evidence="6 7">
    <location>
        <begin position="75"/>
        <end position="76"/>
    </location>
    <ligand>
        <name>FMN</name>
        <dbReference type="ChEBI" id="CHEBI:58210"/>
    </ligand>
</feature>
<dbReference type="PIRSF" id="PIRSF000190">
    <property type="entry name" value="Pyd_amn-ph_oxd"/>
    <property type="match status" value="1"/>
</dbReference>
<feature type="binding site" evidence="6 7">
    <location>
        <position position="104"/>
    </location>
    <ligand>
        <name>FMN</name>
        <dbReference type="ChEBI" id="CHEBI:58210"/>
    </ligand>
</feature>
<feature type="binding site" evidence="6 7">
    <location>
        <begin position="139"/>
        <end position="140"/>
    </location>
    <ligand>
        <name>FMN</name>
        <dbReference type="ChEBI" id="CHEBI:58210"/>
    </ligand>
</feature>
<dbReference type="PANTHER" id="PTHR10851">
    <property type="entry name" value="PYRIDOXINE-5-PHOSPHATE OXIDASE"/>
    <property type="match status" value="1"/>
</dbReference>
<dbReference type="Pfam" id="PF01243">
    <property type="entry name" value="PNPOx_N"/>
    <property type="match status" value="1"/>
</dbReference>
<name>A0A1W2EDF0_9HYPH</name>
<evidence type="ECO:0000256" key="1">
    <source>
        <dbReference type="ARBA" id="ARBA00007301"/>
    </source>
</evidence>
<comment type="catalytic activity">
    <reaction evidence="6">
        <text>pyridoxine 5'-phosphate + O2 = pyridoxal 5'-phosphate + H2O2</text>
        <dbReference type="Rhea" id="RHEA:15149"/>
        <dbReference type="ChEBI" id="CHEBI:15379"/>
        <dbReference type="ChEBI" id="CHEBI:16240"/>
        <dbReference type="ChEBI" id="CHEBI:58589"/>
        <dbReference type="ChEBI" id="CHEBI:597326"/>
        <dbReference type="EC" id="1.4.3.5"/>
    </reaction>
</comment>
<gene>
    <name evidence="6" type="primary">pdxH</name>
    <name evidence="10" type="ORF">SAMN06297251_12417</name>
</gene>
<dbReference type="Gene3D" id="2.30.110.10">
    <property type="entry name" value="Electron Transport, Fmn-binding Protein, Chain A"/>
    <property type="match status" value="1"/>
</dbReference>
<dbReference type="GO" id="GO:0010181">
    <property type="term" value="F:FMN binding"/>
    <property type="evidence" value="ECO:0007669"/>
    <property type="project" value="UniProtKB-UniRule"/>
</dbReference>
<evidence type="ECO:0000256" key="6">
    <source>
        <dbReference type="HAMAP-Rule" id="MF_01629"/>
    </source>
</evidence>
<dbReference type="NCBIfam" id="NF004231">
    <property type="entry name" value="PRK05679.1"/>
    <property type="match status" value="1"/>
</dbReference>
<evidence type="ECO:0000256" key="3">
    <source>
        <dbReference type="ARBA" id="ARBA00022643"/>
    </source>
</evidence>
<evidence type="ECO:0000256" key="4">
    <source>
        <dbReference type="ARBA" id="ARBA00023002"/>
    </source>
</evidence>
<keyword evidence="5 6" id="KW-0664">Pyridoxine biosynthesis</keyword>
<reference evidence="10 11" key="1">
    <citation type="submission" date="2017-04" db="EMBL/GenBank/DDBJ databases">
        <authorList>
            <person name="Afonso C.L."/>
            <person name="Miller P.J."/>
            <person name="Scott M.A."/>
            <person name="Spackman E."/>
            <person name="Goraichik I."/>
            <person name="Dimitrov K.M."/>
            <person name="Suarez D.L."/>
            <person name="Swayne D.E."/>
        </authorList>
    </citation>
    <scope>NUCLEOTIDE SEQUENCE [LARGE SCALE GENOMIC DNA]</scope>
    <source>
        <strain evidence="10 11">CGMCC 1.10972</strain>
    </source>
</reference>
<evidence type="ECO:0000313" key="10">
    <source>
        <dbReference type="EMBL" id="SMD07741.1"/>
    </source>
</evidence>
<dbReference type="EMBL" id="FWXR01000024">
    <property type="protein sequence ID" value="SMD07741.1"/>
    <property type="molecule type" value="Genomic_DNA"/>
</dbReference>
<feature type="binding site" evidence="6 7">
    <location>
        <position position="82"/>
    </location>
    <ligand>
        <name>FMN</name>
        <dbReference type="ChEBI" id="CHEBI:58210"/>
    </ligand>
</feature>
<proteinExistence type="inferred from homology"/>
<evidence type="ECO:0000256" key="2">
    <source>
        <dbReference type="ARBA" id="ARBA00022630"/>
    </source>
</evidence>
<evidence type="ECO:0000256" key="7">
    <source>
        <dbReference type="PIRSR" id="PIRSR000190-2"/>
    </source>
</evidence>
<comment type="pathway">
    <text evidence="6">Cofactor metabolism; pyridoxal 5'-phosphate salvage; pyridoxal 5'-phosphate from pyridoxine 5'-phosphate: step 1/1.</text>
</comment>
<feature type="binding site" evidence="6">
    <location>
        <position position="126"/>
    </location>
    <ligand>
        <name>substrate</name>
    </ligand>
</feature>
<dbReference type="Proteomes" id="UP000192656">
    <property type="component" value="Unassembled WGS sequence"/>
</dbReference>
<dbReference type="InterPro" id="IPR019576">
    <property type="entry name" value="Pyridoxamine_oxidase_dimer_C"/>
</dbReference>
<dbReference type="InterPro" id="IPR000659">
    <property type="entry name" value="Pyridox_Oxase"/>
</dbReference>
<dbReference type="PROSITE" id="PS01064">
    <property type="entry name" value="PYRIDOX_OXIDASE"/>
    <property type="match status" value="1"/>
</dbReference>
<dbReference type="InterPro" id="IPR012349">
    <property type="entry name" value="Split_barrel_FMN-bd"/>
</dbReference>
<evidence type="ECO:0000259" key="9">
    <source>
        <dbReference type="Pfam" id="PF10590"/>
    </source>
</evidence>
<feature type="domain" description="Pyridoxamine 5'-phosphate oxidase N-terminal" evidence="8">
    <location>
        <begin position="37"/>
        <end position="159"/>
    </location>
</feature>
<feature type="binding site" evidence="6 7">
    <location>
        <begin position="60"/>
        <end position="65"/>
    </location>
    <ligand>
        <name>FMN</name>
        <dbReference type="ChEBI" id="CHEBI:58210"/>
    </ligand>
</feature>
<comment type="similarity">
    <text evidence="1 6">Belongs to the pyridoxamine 5'-phosphate oxidase family.</text>
</comment>
<keyword evidence="3 6" id="KW-0288">FMN</keyword>
<dbReference type="SUPFAM" id="SSF50475">
    <property type="entry name" value="FMN-binding split barrel"/>
    <property type="match status" value="1"/>
</dbReference>
<sequence length="213" mass="24293">MDRVMEPEFDVRLGDRPVSADEDPFALFGEWFKAAEDAEPNDANAMSLATVDELGQPDVRIVLLKALDSRGFTFFTNFESAKGHQLLATRRAALCFHWKSLRRQVRVRGPIETVSDAEADAYFASRPRGSRIGAWASQQSRPLESRQALADRVAELETVYGEDDIPRPGHWSGFRVIPFAIEFWQDGAYRLHDRALFERAEPEDPWMLKRLNP</sequence>
<dbReference type="NCBIfam" id="TIGR00558">
    <property type="entry name" value="pdxH"/>
    <property type="match status" value="1"/>
</dbReference>
<dbReference type="InterPro" id="IPR011576">
    <property type="entry name" value="Pyridox_Oxase_N"/>
</dbReference>
<dbReference type="UniPathway" id="UPA01068">
    <property type="reaction ID" value="UER00304"/>
</dbReference>
<comment type="subunit">
    <text evidence="6">Homodimer.</text>
</comment>
<comment type="caution">
    <text evidence="6">Lacks conserved residue(s) required for the propagation of feature annotation.</text>
</comment>
<keyword evidence="2 6" id="KW-0285">Flavoprotein</keyword>
<dbReference type="Pfam" id="PF10590">
    <property type="entry name" value="PNP_phzG_C"/>
    <property type="match status" value="1"/>
</dbReference>
<feature type="binding site" evidence="6 7">
    <location>
        <position position="194"/>
    </location>
    <ligand>
        <name>FMN</name>
        <dbReference type="ChEBI" id="CHEBI:58210"/>
    </ligand>
</feature>
<dbReference type="HAMAP" id="MF_01629">
    <property type="entry name" value="PdxH"/>
    <property type="match status" value="1"/>
</dbReference>
<feature type="binding site" evidence="6">
    <location>
        <position position="65"/>
    </location>
    <ligand>
        <name>substrate</name>
    </ligand>
</feature>
<accession>A0A1W2EDF0</accession>
<feature type="binding site" evidence="6 7">
    <location>
        <position position="184"/>
    </location>
    <ligand>
        <name>FMN</name>
        <dbReference type="ChEBI" id="CHEBI:58210"/>
    </ligand>
</feature>
<keyword evidence="4 6" id="KW-0560">Oxidoreductase</keyword>
<feature type="binding site" evidence="6">
    <location>
        <position position="130"/>
    </location>
    <ligand>
        <name>substrate</name>
    </ligand>
</feature>
<organism evidence="10 11">
    <name type="scientific">Fulvimarina manganoxydans</name>
    <dbReference type="NCBI Taxonomy" id="937218"/>
    <lineage>
        <taxon>Bacteria</taxon>
        <taxon>Pseudomonadati</taxon>
        <taxon>Pseudomonadota</taxon>
        <taxon>Alphaproteobacteria</taxon>
        <taxon>Hyphomicrobiales</taxon>
        <taxon>Aurantimonadaceae</taxon>
        <taxon>Fulvimarina</taxon>
    </lineage>
</organism>
<protein>
    <recommendedName>
        <fullName evidence="6">Pyridoxine/pyridoxamine 5'-phosphate oxidase</fullName>
        <ecNumber evidence="6">1.4.3.5</ecNumber>
    </recommendedName>
    <alternativeName>
        <fullName evidence="6">PNP/PMP oxidase</fullName>
        <shortName evidence="6">PNPOx</shortName>
    </alternativeName>
    <alternativeName>
        <fullName evidence="6">Pyridoxal 5'-phosphate synthase</fullName>
    </alternativeName>
</protein>
<comment type="catalytic activity">
    <reaction evidence="6">
        <text>pyridoxamine 5'-phosphate + O2 + H2O = pyridoxal 5'-phosphate + H2O2 + NH4(+)</text>
        <dbReference type="Rhea" id="RHEA:15817"/>
        <dbReference type="ChEBI" id="CHEBI:15377"/>
        <dbReference type="ChEBI" id="CHEBI:15379"/>
        <dbReference type="ChEBI" id="CHEBI:16240"/>
        <dbReference type="ChEBI" id="CHEBI:28938"/>
        <dbReference type="ChEBI" id="CHEBI:58451"/>
        <dbReference type="ChEBI" id="CHEBI:597326"/>
        <dbReference type="EC" id="1.4.3.5"/>
    </reaction>
</comment>
<comment type="pathway">
    <text evidence="6">Cofactor metabolism; pyridoxal 5'-phosphate salvage; pyridoxal 5'-phosphate from pyridoxamine 5'-phosphate: step 1/1.</text>
</comment>
<evidence type="ECO:0000313" key="11">
    <source>
        <dbReference type="Proteomes" id="UP000192656"/>
    </source>
</evidence>
<feature type="domain" description="Pyridoxine 5'-phosphate oxidase dimerisation C-terminal" evidence="9">
    <location>
        <begin position="171"/>
        <end position="213"/>
    </location>
</feature>
<feature type="binding site" evidence="6">
    <location>
        <begin position="190"/>
        <end position="192"/>
    </location>
    <ligand>
        <name>substrate</name>
    </ligand>
</feature>
<comment type="cofactor">
    <cofactor evidence="6 7">
        <name>FMN</name>
        <dbReference type="ChEBI" id="CHEBI:58210"/>
    </cofactor>
    <text evidence="6 7">Binds 1 FMN per subunit.</text>
</comment>
<evidence type="ECO:0000256" key="5">
    <source>
        <dbReference type="ARBA" id="ARBA00023096"/>
    </source>
</evidence>
<dbReference type="GO" id="GO:0004733">
    <property type="term" value="F:pyridoxamine phosphate oxidase activity"/>
    <property type="evidence" value="ECO:0007669"/>
    <property type="project" value="UniProtKB-UniRule"/>
</dbReference>
<keyword evidence="11" id="KW-1185">Reference proteome</keyword>
<comment type="function">
    <text evidence="6">Catalyzes the oxidation of either pyridoxine 5'-phosphate (PNP) or pyridoxamine 5'-phosphate (PMP) into pyridoxal 5'-phosphate (PLP).</text>
</comment>
<feature type="binding site" evidence="6">
    <location>
        <position position="122"/>
    </location>
    <ligand>
        <name>substrate</name>
    </ligand>
</feature>